<comment type="caution">
    <text evidence="1">The sequence shown here is derived from an EMBL/GenBank/DDBJ whole genome shotgun (WGS) entry which is preliminary data.</text>
</comment>
<reference evidence="1 2" key="1">
    <citation type="submission" date="2020-08" db="EMBL/GenBank/DDBJ databases">
        <title>Plant Genome Project.</title>
        <authorList>
            <person name="Zhang R.-G."/>
        </authorList>
    </citation>
    <scope>NUCLEOTIDE SEQUENCE [LARGE SCALE GENOMIC DNA]</scope>
    <source>
        <tissue evidence="1">Rhizome</tissue>
    </source>
</reference>
<gene>
    <name evidence="1" type="ORF">ZIOFF_008956</name>
</gene>
<proteinExistence type="predicted"/>
<evidence type="ECO:0000313" key="1">
    <source>
        <dbReference type="EMBL" id="KAG6535038.1"/>
    </source>
</evidence>
<sequence length="93" mass="9825">MESLGSTAAPIPTIRTVAAGSAGVGWNIPLPDGPQPLWVVWRTGGCCDAPCSPLPPPPQFSAAMMLMHRHPDPDRKITAFDFRDPSSSETQGA</sequence>
<accession>A0A8J5HTE6</accession>
<keyword evidence="2" id="KW-1185">Reference proteome</keyword>
<organism evidence="1 2">
    <name type="scientific">Zingiber officinale</name>
    <name type="common">Ginger</name>
    <name type="synonym">Amomum zingiber</name>
    <dbReference type="NCBI Taxonomy" id="94328"/>
    <lineage>
        <taxon>Eukaryota</taxon>
        <taxon>Viridiplantae</taxon>
        <taxon>Streptophyta</taxon>
        <taxon>Embryophyta</taxon>
        <taxon>Tracheophyta</taxon>
        <taxon>Spermatophyta</taxon>
        <taxon>Magnoliopsida</taxon>
        <taxon>Liliopsida</taxon>
        <taxon>Zingiberales</taxon>
        <taxon>Zingiberaceae</taxon>
        <taxon>Zingiber</taxon>
    </lineage>
</organism>
<protein>
    <submittedName>
        <fullName evidence="1">Uncharacterized protein</fullName>
    </submittedName>
</protein>
<name>A0A8J5HTE6_ZINOF</name>
<dbReference type="AlphaFoldDB" id="A0A8J5HTE6"/>
<evidence type="ECO:0000313" key="2">
    <source>
        <dbReference type="Proteomes" id="UP000734854"/>
    </source>
</evidence>
<dbReference type="EMBL" id="JACMSC010000002">
    <property type="protein sequence ID" value="KAG6535038.1"/>
    <property type="molecule type" value="Genomic_DNA"/>
</dbReference>
<dbReference type="Proteomes" id="UP000734854">
    <property type="component" value="Unassembled WGS sequence"/>
</dbReference>